<dbReference type="GeneID" id="138929381"/>
<feature type="transmembrane region" description="Helical" evidence="1">
    <location>
        <begin position="114"/>
        <end position="130"/>
    </location>
</feature>
<keyword evidence="1" id="KW-1133">Transmembrane helix</keyword>
<protein>
    <submittedName>
        <fullName evidence="3 4">Uncharacterized protein</fullName>
    </submittedName>
</protein>
<evidence type="ECO:0000256" key="1">
    <source>
        <dbReference type="SAM" id="Phobius"/>
    </source>
</evidence>
<feature type="transmembrane region" description="Helical" evidence="1">
    <location>
        <begin position="60"/>
        <end position="85"/>
    </location>
</feature>
<dbReference type="Proteomes" id="UP001652661">
    <property type="component" value="Unplaced"/>
</dbReference>
<keyword evidence="1" id="KW-0812">Transmembrane</keyword>
<dbReference type="RefSeq" id="XP_070144918.1">
    <property type="nucleotide sequence ID" value="XM_070288817.1"/>
</dbReference>
<dbReference type="RefSeq" id="XP_070144919.1">
    <property type="nucleotide sequence ID" value="XM_070288818.1"/>
</dbReference>
<evidence type="ECO:0000313" key="5">
    <source>
        <dbReference type="RefSeq" id="XP_070144919.1"/>
    </source>
</evidence>
<keyword evidence="2" id="KW-1185">Reference proteome</keyword>
<evidence type="ECO:0000313" key="3">
    <source>
        <dbReference type="RefSeq" id="XP_070144915.1"/>
    </source>
</evidence>
<evidence type="ECO:0000313" key="2">
    <source>
        <dbReference type="Proteomes" id="UP001652661"/>
    </source>
</evidence>
<gene>
    <name evidence="6" type="primary">LOC138929381</name>
    <name evidence="3" type="synonym">LOC138929373</name>
    <name evidence="4" type="synonym">LOC138929379</name>
    <name evidence="5" type="synonym">LOC138929380</name>
</gene>
<name>A0ABM4GQC2_DROKI</name>
<evidence type="ECO:0000313" key="4">
    <source>
        <dbReference type="RefSeq" id="XP_070144918.1"/>
    </source>
</evidence>
<evidence type="ECO:0000313" key="6">
    <source>
        <dbReference type="RefSeq" id="XP_070144920.1"/>
    </source>
</evidence>
<accession>A0ABM4GQC2</accession>
<reference evidence="3 4" key="1">
    <citation type="submission" date="2025-05" db="UniProtKB">
        <authorList>
            <consortium name="RefSeq"/>
        </authorList>
    </citation>
    <scope>IDENTIFICATION</scope>
    <source>
        <strain evidence="3 4">14028-0561.14</strain>
        <tissue evidence="3 4">Whole fly</tissue>
    </source>
</reference>
<sequence length="131" mass="14253">MLQAYGRCCTSPAATREWDAIRWVVSSHGDRARKDVNPSPVQQLGCTAASNRRVQGLSGLCAVVQYCFGHAVTVRLGICFIWMLASCQRLLSGEGACARLLSTRASFVYGPSELLQGVLIINAVYILVVIY</sequence>
<keyword evidence="1" id="KW-0472">Membrane</keyword>
<dbReference type="RefSeq" id="XP_070144920.1">
    <property type="nucleotide sequence ID" value="XM_070288819.1"/>
</dbReference>
<dbReference type="RefSeq" id="XP_070144915.1">
    <property type="nucleotide sequence ID" value="XM_070288814.1"/>
</dbReference>
<organism evidence="2 6">
    <name type="scientific">Drosophila kikkawai</name>
    <name type="common">Fruit fly</name>
    <dbReference type="NCBI Taxonomy" id="30033"/>
    <lineage>
        <taxon>Eukaryota</taxon>
        <taxon>Metazoa</taxon>
        <taxon>Ecdysozoa</taxon>
        <taxon>Arthropoda</taxon>
        <taxon>Hexapoda</taxon>
        <taxon>Insecta</taxon>
        <taxon>Pterygota</taxon>
        <taxon>Neoptera</taxon>
        <taxon>Endopterygota</taxon>
        <taxon>Diptera</taxon>
        <taxon>Brachycera</taxon>
        <taxon>Muscomorpha</taxon>
        <taxon>Ephydroidea</taxon>
        <taxon>Drosophilidae</taxon>
        <taxon>Drosophila</taxon>
        <taxon>Sophophora</taxon>
    </lineage>
</organism>
<proteinExistence type="predicted"/>